<evidence type="ECO:0000256" key="2">
    <source>
        <dbReference type="ARBA" id="ARBA00012980"/>
    </source>
</evidence>
<evidence type="ECO:0000256" key="3">
    <source>
        <dbReference type="ARBA" id="ARBA00022679"/>
    </source>
</evidence>
<evidence type="ECO:0000313" key="10">
    <source>
        <dbReference type="EMBL" id="VAW12786.1"/>
    </source>
</evidence>
<dbReference type="PANTHER" id="PTHR10344:SF4">
    <property type="entry name" value="UMP-CMP KINASE 2, MITOCHONDRIAL"/>
    <property type="match status" value="1"/>
</dbReference>
<keyword evidence="7" id="KW-0067">ATP-binding</keyword>
<reference evidence="10" key="1">
    <citation type="submission" date="2018-06" db="EMBL/GenBank/DDBJ databases">
        <authorList>
            <person name="Zhirakovskaya E."/>
        </authorList>
    </citation>
    <scope>NUCLEOTIDE SEQUENCE</scope>
</reference>
<dbReference type="NCBIfam" id="TIGR00041">
    <property type="entry name" value="DTMP_kinase"/>
    <property type="match status" value="1"/>
</dbReference>
<dbReference type="PROSITE" id="PS01331">
    <property type="entry name" value="THYMIDYLATE_KINASE"/>
    <property type="match status" value="1"/>
</dbReference>
<dbReference type="InterPro" id="IPR039430">
    <property type="entry name" value="Thymidylate_kin-like_dom"/>
</dbReference>
<dbReference type="GO" id="GO:0005829">
    <property type="term" value="C:cytosol"/>
    <property type="evidence" value="ECO:0007669"/>
    <property type="project" value="TreeGrafter"/>
</dbReference>
<comment type="catalytic activity">
    <reaction evidence="8">
        <text>dTMP + ATP = dTDP + ADP</text>
        <dbReference type="Rhea" id="RHEA:13517"/>
        <dbReference type="ChEBI" id="CHEBI:30616"/>
        <dbReference type="ChEBI" id="CHEBI:58369"/>
        <dbReference type="ChEBI" id="CHEBI:63528"/>
        <dbReference type="ChEBI" id="CHEBI:456216"/>
        <dbReference type="EC" id="2.7.4.9"/>
    </reaction>
</comment>
<evidence type="ECO:0000256" key="6">
    <source>
        <dbReference type="ARBA" id="ARBA00022777"/>
    </source>
</evidence>
<dbReference type="FunFam" id="3.40.50.300:FF:000225">
    <property type="entry name" value="Thymidylate kinase"/>
    <property type="match status" value="1"/>
</dbReference>
<evidence type="ECO:0000259" key="9">
    <source>
        <dbReference type="Pfam" id="PF02223"/>
    </source>
</evidence>
<dbReference type="InterPro" id="IPR018094">
    <property type="entry name" value="Thymidylate_kinase"/>
</dbReference>
<feature type="domain" description="Thymidylate kinase-like" evidence="9">
    <location>
        <begin position="8"/>
        <end position="192"/>
    </location>
</feature>
<dbReference type="InterPro" id="IPR027417">
    <property type="entry name" value="P-loop_NTPase"/>
</dbReference>
<dbReference type="EC" id="2.7.4.9" evidence="2"/>
<dbReference type="HAMAP" id="MF_00165">
    <property type="entry name" value="Thymidylate_kinase"/>
    <property type="match status" value="1"/>
</dbReference>
<dbReference type="PANTHER" id="PTHR10344">
    <property type="entry name" value="THYMIDYLATE KINASE"/>
    <property type="match status" value="1"/>
</dbReference>
<keyword evidence="3 10" id="KW-0808">Transferase</keyword>
<dbReference type="GO" id="GO:0006227">
    <property type="term" value="P:dUDP biosynthetic process"/>
    <property type="evidence" value="ECO:0007669"/>
    <property type="project" value="TreeGrafter"/>
</dbReference>
<evidence type="ECO:0000256" key="7">
    <source>
        <dbReference type="ARBA" id="ARBA00022840"/>
    </source>
</evidence>
<dbReference type="SUPFAM" id="SSF52540">
    <property type="entry name" value="P-loop containing nucleoside triphosphate hydrolases"/>
    <property type="match status" value="1"/>
</dbReference>
<dbReference type="CDD" id="cd01672">
    <property type="entry name" value="TMPK"/>
    <property type="match status" value="1"/>
</dbReference>
<organism evidence="10">
    <name type="scientific">hydrothermal vent metagenome</name>
    <dbReference type="NCBI Taxonomy" id="652676"/>
    <lineage>
        <taxon>unclassified sequences</taxon>
        <taxon>metagenomes</taxon>
        <taxon>ecological metagenomes</taxon>
    </lineage>
</organism>
<dbReference type="Pfam" id="PF02223">
    <property type="entry name" value="Thymidylate_kin"/>
    <property type="match status" value="1"/>
</dbReference>
<name>A0A3B0U085_9ZZZZ</name>
<evidence type="ECO:0000256" key="4">
    <source>
        <dbReference type="ARBA" id="ARBA00022727"/>
    </source>
</evidence>
<comment type="similarity">
    <text evidence="1">Belongs to the thymidylate kinase family.</text>
</comment>
<evidence type="ECO:0000256" key="5">
    <source>
        <dbReference type="ARBA" id="ARBA00022741"/>
    </source>
</evidence>
<dbReference type="GO" id="GO:0004798">
    <property type="term" value="F:dTMP kinase activity"/>
    <property type="evidence" value="ECO:0007669"/>
    <property type="project" value="UniProtKB-EC"/>
</dbReference>
<dbReference type="GO" id="GO:0005524">
    <property type="term" value="F:ATP binding"/>
    <property type="evidence" value="ECO:0007669"/>
    <property type="project" value="UniProtKB-KW"/>
</dbReference>
<proteinExistence type="inferred from homology"/>
<accession>A0A3B0U085</accession>
<keyword evidence="4" id="KW-0545">Nucleotide biosynthesis</keyword>
<gene>
    <name evidence="10" type="ORF">MNBD_BACTEROID05-588</name>
</gene>
<keyword evidence="6 10" id="KW-0418">Kinase</keyword>
<sequence length="203" mass="22739">MRGKFITFEGSEGSGKSTQISLILKYLKKKGHDVLLIREPGATSIGESIRRVLLNVKNTKISDECETLLYMSARAQLVVEVILPALKKGKLVLCDRFLDSTLAYQGYGNGTDIKFIKQVGAFATQSIIPDVTLLFDIDAKVGLARLNRSKDRIEQKALTYHKKVRNGYLDLAQKNSKRIKVIDANLKKEEIHVTVKKHIAKIL</sequence>
<keyword evidence="5" id="KW-0547">Nucleotide-binding</keyword>
<dbReference type="InterPro" id="IPR018095">
    <property type="entry name" value="Thymidylate_kin_CS"/>
</dbReference>
<dbReference type="GO" id="GO:0006235">
    <property type="term" value="P:dTTP biosynthetic process"/>
    <property type="evidence" value="ECO:0007669"/>
    <property type="project" value="TreeGrafter"/>
</dbReference>
<protein>
    <recommendedName>
        <fullName evidence="2">dTMP kinase</fullName>
        <ecNumber evidence="2">2.7.4.9</ecNumber>
    </recommendedName>
</protein>
<dbReference type="GO" id="GO:0006233">
    <property type="term" value="P:dTDP biosynthetic process"/>
    <property type="evidence" value="ECO:0007669"/>
    <property type="project" value="InterPro"/>
</dbReference>
<evidence type="ECO:0000256" key="1">
    <source>
        <dbReference type="ARBA" id="ARBA00009776"/>
    </source>
</evidence>
<dbReference type="Gene3D" id="3.40.50.300">
    <property type="entry name" value="P-loop containing nucleotide triphosphate hydrolases"/>
    <property type="match status" value="1"/>
</dbReference>
<evidence type="ECO:0000256" key="8">
    <source>
        <dbReference type="ARBA" id="ARBA00048743"/>
    </source>
</evidence>
<dbReference type="AlphaFoldDB" id="A0A3B0U085"/>
<dbReference type="EMBL" id="UOEN01000126">
    <property type="protein sequence ID" value="VAW12786.1"/>
    <property type="molecule type" value="Genomic_DNA"/>
</dbReference>